<evidence type="ECO:0000313" key="1">
    <source>
        <dbReference type="EMBL" id="MDR9848956.1"/>
    </source>
</evidence>
<sequence length="108" mass="11774">MVISGHRKLVPSHILLQEHMADAGKSIDHYIEQCHIVLNVRKEASGVASLHFSLQEAPVSTASCRQSGDGQPLTPHELPPAQGHRLILAGRNVSRIGSHPPRRPDKSN</sequence>
<accession>A0ABU2ELE3</accession>
<evidence type="ECO:0000313" key="2">
    <source>
        <dbReference type="Proteomes" id="UP001246576"/>
    </source>
</evidence>
<protein>
    <submittedName>
        <fullName evidence="1">Uncharacterized protein</fullName>
    </submittedName>
</protein>
<comment type="caution">
    <text evidence="1">The sequence shown here is derived from an EMBL/GenBank/DDBJ whole genome shotgun (WGS) entry which is preliminary data.</text>
</comment>
<dbReference type="RefSeq" id="WP_310839973.1">
    <property type="nucleotide sequence ID" value="NZ_JAVLSJ010000005.1"/>
</dbReference>
<dbReference type="Proteomes" id="UP001246576">
    <property type="component" value="Unassembled WGS sequence"/>
</dbReference>
<gene>
    <name evidence="1" type="ORF">RI048_12060</name>
</gene>
<reference evidence="1" key="1">
    <citation type="submission" date="2023-09" db="EMBL/GenBank/DDBJ databases">
        <title>Description of first Herbaspirillum huttiense subsp. nephrolepsisexaltata and Herbaspirillum huttiense subsp. lycopersicon.</title>
        <authorList>
            <person name="Poudel M."/>
            <person name="Sharma A."/>
            <person name="Goss E."/>
            <person name="Tapia J.H."/>
            <person name="Harmon C.M."/>
            <person name="Jones J.B."/>
        </authorList>
    </citation>
    <scope>NUCLEOTIDE SEQUENCE</scope>
    <source>
        <strain evidence="1">SE1</strain>
    </source>
</reference>
<dbReference type="EMBL" id="JAVLSJ010000005">
    <property type="protein sequence ID" value="MDR9848956.1"/>
    <property type="molecule type" value="Genomic_DNA"/>
</dbReference>
<organism evidence="1 2">
    <name type="scientific">Herbaspirillum huttiense subsp. lycopersici</name>
    <dbReference type="NCBI Taxonomy" id="3074428"/>
    <lineage>
        <taxon>Bacteria</taxon>
        <taxon>Pseudomonadati</taxon>
        <taxon>Pseudomonadota</taxon>
        <taxon>Betaproteobacteria</taxon>
        <taxon>Burkholderiales</taxon>
        <taxon>Oxalobacteraceae</taxon>
        <taxon>Herbaspirillum</taxon>
    </lineage>
</organism>
<name>A0ABU2ELE3_9BURK</name>
<proteinExistence type="predicted"/>
<keyword evidence="2" id="KW-1185">Reference proteome</keyword>